<evidence type="ECO:0000313" key="2">
    <source>
        <dbReference type="Proteomes" id="UP001162029"/>
    </source>
</evidence>
<reference evidence="1" key="1">
    <citation type="submission" date="2022-12" db="EMBL/GenBank/DDBJ databases">
        <authorList>
            <person name="Webb A."/>
        </authorList>
    </citation>
    <scope>NUCLEOTIDE SEQUENCE</scope>
    <source>
        <strain evidence="1">Pd1</strain>
    </source>
</reference>
<sequence length="137" mass="15136">MLDTESPYVVRWTPDGEAFEIYDMVVITDYVLQAPQIRQLSAPAQLFPLPPMDQVTRGCVHFLQPVLPARPAGFDVVHYTLSLTKHLTSRSNVLKHGAQTPLVLPTLALQLLKQFDPVVTVQTAAQLEMLDGDASLA</sequence>
<dbReference type="AlphaFoldDB" id="A0AAV0T367"/>
<proteinExistence type="predicted"/>
<dbReference type="Proteomes" id="UP001162029">
    <property type="component" value="Unassembled WGS sequence"/>
</dbReference>
<protein>
    <submittedName>
        <fullName evidence="1">Uncharacterized protein</fullName>
    </submittedName>
</protein>
<accession>A0AAV0T367</accession>
<name>A0AAV0T367_9STRA</name>
<keyword evidence="2" id="KW-1185">Reference proteome</keyword>
<dbReference type="EMBL" id="CANTFM010000107">
    <property type="protein sequence ID" value="CAI5711538.1"/>
    <property type="molecule type" value="Genomic_DNA"/>
</dbReference>
<gene>
    <name evidence="1" type="ORF">PDE001_LOCUS635</name>
</gene>
<comment type="caution">
    <text evidence="1">The sequence shown here is derived from an EMBL/GenBank/DDBJ whole genome shotgun (WGS) entry which is preliminary data.</text>
</comment>
<evidence type="ECO:0000313" key="1">
    <source>
        <dbReference type="EMBL" id="CAI5711538.1"/>
    </source>
</evidence>
<organism evidence="1 2">
    <name type="scientific">Peronospora destructor</name>
    <dbReference type="NCBI Taxonomy" id="86335"/>
    <lineage>
        <taxon>Eukaryota</taxon>
        <taxon>Sar</taxon>
        <taxon>Stramenopiles</taxon>
        <taxon>Oomycota</taxon>
        <taxon>Peronosporomycetes</taxon>
        <taxon>Peronosporales</taxon>
        <taxon>Peronosporaceae</taxon>
        <taxon>Peronospora</taxon>
    </lineage>
</organism>